<sequence>MNTYAAGPVSRSRAWPSTTTSARLPNATSSACARIAAACSFTWETMS</sequence>
<gene>
    <name evidence="2" type="ORF">MELE44368_02285</name>
</gene>
<name>A0A439E112_9MYCO</name>
<proteinExistence type="predicted"/>
<reference evidence="2 3" key="1">
    <citation type="submission" date="2013-06" db="EMBL/GenBank/DDBJ databases">
        <title>The draft sequence of the Mycobacterium elephantis genome.</title>
        <authorList>
            <person name="Pettersson F.B."/>
            <person name="Das S."/>
            <person name="Dasgupta S."/>
            <person name="Bhattacharya A."/>
            <person name="Kirsebom L.A."/>
        </authorList>
    </citation>
    <scope>NUCLEOTIDE SEQUENCE [LARGE SCALE GENOMIC DNA]</scope>
    <source>
        <strain evidence="2 3">DSM 44368</strain>
    </source>
</reference>
<dbReference type="Proteomes" id="UP000287177">
    <property type="component" value="Unassembled WGS sequence"/>
</dbReference>
<protein>
    <submittedName>
        <fullName evidence="2">Uncharacterized protein</fullName>
    </submittedName>
</protein>
<evidence type="ECO:0000256" key="1">
    <source>
        <dbReference type="SAM" id="MobiDB-lite"/>
    </source>
</evidence>
<dbReference type="AlphaFoldDB" id="A0A439E112"/>
<evidence type="ECO:0000313" key="2">
    <source>
        <dbReference type="EMBL" id="RWA24061.1"/>
    </source>
</evidence>
<evidence type="ECO:0000313" key="3">
    <source>
        <dbReference type="Proteomes" id="UP000287177"/>
    </source>
</evidence>
<accession>A0A439E112</accession>
<organism evidence="2 3">
    <name type="scientific">Mycolicibacterium elephantis DSM 44368</name>
    <dbReference type="NCBI Taxonomy" id="1335622"/>
    <lineage>
        <taxon>Bacteria</taxon>
        <taxon>Bacillati</taxon>
        <taxon>Actinomycetota</taxon>
        <taxon>Actinomycetes</taxon>
        <taxon>Mycobacteriales</taxon>
        <taxon>Mycobacteriaceae</taxon>
        <taxon>Mycolicibacterium</taxon>
    </lineage>
</organism>
<comment type="caution">
    <text evidence="2">The sequence shown here is derived from an EMBL/GenBank/DDBJ whole genome shotgun (WGS) entry which is preliminary data.</text>
</comment>
<dbReference type="EMBL" id="ATDN01000001">
    <property type="protein sequence ID" value="RWA24061.1"/>
    <property type="molecule type" value="Genomic_DNA"/>
</dbReference>
<keyword evidence="3" id="KW-1185">Reference proteome</keyword>
<feature type="region of interest" description="Disordered" evidence="1">
    <location>
        <begin position="1"/>
        <end position="24"/>
    </location>
</feature>